<accession>A0A1C4X5T6</accession>
<organism evidence="1 2">
    <name type="scientific">Micromonospora haikouensis</name>
    <dbReference type="NCBI Taxonomy" id="686309"/>
    <lineage>
        <taxon>Bacteria</taxon>
        <taxon>Bacillati</taxon>
        <taxon>Actinomycetota</taxon>
        <taxon>Actinomycetes</taxon>
        <taxon>Micromonosporales</taxon>
        <taxon>Micromonosporaceae</taxon>
        <taxon>Micromonospora</taxon>
    </lineage>
</organism>
<dbReference type="EMBL" id="FMCW01000022">
    <property type="protein sequence ID" value="SCF03812.1"/>
    <property type="molecule type" value="Genomic_DNA"/>
</dbReference>
<sequence>MPGPRNAYDLVDGRSAPATDPTEELIVTEPFDIRLRLRGIVP</sequence>
<evidence type="ECO:0000313" key="1">
    <source>
        <dbReference type="EMBL" id="SCF03812.1"/>
    </source>
</evidence>
<evidence type="ECO:0000313" key="2">
    <source>
        <dbReference type="Proteomes" id="UP000199375"/>
    </source>
</evidence>
<reference evidence="1 2" key="1">
    <citation type="submission" date="2016-06" db="EMBL/GenBank/DDBJ databases">
        <authorList>
            <person name="Kjaerup R.B."/>
            <person name="Dalgaard T.S."/>
            <person name="Juul-Madsen H.R."/>
        </authorList>
    </citation>
    <scope>NUCLEOTIDE SEQUENCE [LARGE SCALE GENOMIC DNA]</scope>
    <source>
        <strain evidence="1 2">DSM 45626</strain>
    </source>
</reference>
<dbReference type="Proteomes" id="UP000199375">
    <property type="component" value="Unassembled WGS sequence"/>
</dbReference>
<gene>
    <name evidence="1" type="ORF">GA0070558_12216</name>
</gene>
<dbReference type="RefSeq" id="WP_256092059.1">
    <property type="nucleotide sequence ID" value="NZ_FMCW01000022.1"/>
</dbReference>
<proteinExistence type="predicted"/>
<name>A0A1C4X5T6_9ACTN</name>
<protein>
    <submittedName>
        <fullName evidence="1">Uncharacterized protein</fullName>
    </submittedName>
</protein>
<dbReference type="AlphaFoldDB" id="A0A1C4X5T6"/>